<evidence type="ECO:0000313" key="9">
    <source>
        <dbReference type="Proteomes" id="UP000664044"/>
    </source>
</evidence>
<dbReference type="Pfam" id="PF07980">
    <property type="entry name" value="SusD_RagB"/>
    <property type="match status" value="1"/>
</dbReference>
<keyword evidence="5" id="KW-0998">Cell outer membrane</keyword>
<evidence type="ECO:0000256" key="5">
    <source>
        <dbReference type="ARBA" id="ARBA00023237"/>
    </source>
</evidence>
<gene>
    <name evidence="8" type="ORF">J0656_05850</name>
</gene>
<sequence length="464" mass="52296">MKSYKDIKSIIAITLVLCALSCDDFVEVDVPTNKLTVESVFDSDETARSAMQGIYNELFRSASFCNGGSNSVTALAGLSADEIFTLNTATDLGYLEFQENEILPNNTANLSLWSSAYNIVYMANSVLEGVSASEQISVEVSNQLEGEVRFIRAFTFFQLVNLYGEVPLVLTTDYRINAEMSRASVEEVYSQISIDLQEAVTLLDAGYPDSERINVNRFAAEALLARVYLYRQEWALAEIHSTNVINQSGYYELLKDLDQVFLKNSQEAIWQISPAGNGNSSTNTNDGYLFVSPIPRLALTNEYAAFFEDSDMRRSYWIGYNQDKETYYPHKYKDGRSTNNITEYSTVLRLAEQYLIRAEARARQGNISGGISDVDKIKDRAGLGLLSETNPEINQEDLVNEILIERKKELFTEWGHRWFDLKRVGKASETLGSTNPLWQDTDVLYPIPEQERMKIPGLGQNDGY</sequence>
<protein>
    <submittedName>
        <fullName evidence="8">RagB/SusD family nutrient uptake outer membrane protein</fullName>
    </submittedName>
</protein>
<dbReference type="RefSeq" id="WP_207032253.1">
    <property type="nucleotide sequence ID" value="NZ_JAFLNL010000003.1"/>
</dbReference>
<dbReference type="SUPFAM" id="SSF48452">
    <property type="entry name" value="TPR-like"/>
    <property type="match status" value="1"/>
</dbReference>
<reference evidence="8 9" key="1">
    <citation type="submission" date="2021-03" db="EMBL/GenBank/DDBJ databases">
        <title>Muricauda lutimaris sp. nov. and Muricauda ruestringensis sp. nov, two marine members of the Flavobacteriaceae isolated from deep sea sediments of Western Pacific.</title>
        <authorList>
            <person name="Zhao S."/>
            <person name="Liu R."/>
        </authorList>
    </citation>
    <scope>NUCLEOTIDE SEQUENCE [LARGE SCALE GENOMIC DNA]</scope>
    <source>
        <strain evidence="8 9">BC31-1-A7</strain>
    </source>
</reference>
<evidence type="ECO:0000259" key="6">
    <source>
        <dbReference type="Pfam" id="PF07980"/>
    </source>
</evidence>
<comment type="similarity">
    <text evidence="2">Belongs to the SusD family.</text>
</comment>
<evidence type="ECO:0000256" key="3">
    <source>
        <dbReference type="ARBA" id="ARBA00022729"/>
    </source>
</evidence>
<feature type="domain" description="RagB/SusD" evidence="6">
    <location>
        <begin position="321"/>
        <end position="464"/>
    </location>
</feature>
<keyword evidence="4" id="KW-0472">Membrane</keyword>
<dbReference type="CDD" id="cd08977">
    <property type="entry name" value="SusD"/>
    <property type="match status" value="1"/>
</dbReference>
<evidence type="ECO:0000256" key="2">
    <source>
        <dbReference type="ARBA" id="ARBA00006275"/>
    </source>
</evidence>
<proteinExistence type="inferred from homology"/>
<feature type="domain" description="SusD-like N-terminal" evidence="7">
    <location>
        <begin position="94"/>
        <end position="229"/>
    </location>
</feature>
<accession>A0ABS3G2C5</accession>
<evidence type="ECO:0000256" key="1">
    <source>
        <dbReference type="ARBA" id="ARBA00004442"/>
    </source>
</evidence>
<dbReference type="InterPro" id="IPR033985">
    <property type="entry name" value="SusD-like_N"/>
</dbReference>
<evidence type="ECO:0000256" key="4">
    <source>
        <dbReference type="ARBA" id="ARBA00023136"/>
    </source>
</evidence>
<keyword evidence="3" id="KW-0732">Signal</keyword>
<dbReference type="Pfam" id="PF14322">
    <property type="entry name" value="SusD-like_3"/>
    <property type="match status" value="1"/>
</dbReference>
<organism evidence="8 9">
    <name type="scientific">Flagellimonas aurea</name>
    <dbReference type="NCBI Taxonomy" id="2915619"/>
    <lineage>
        <taxon>Bacteria</taxon>
        <taxon>Pseudomonadati</taxon>
        <taxon>Bacteroidota</taxon>
        <taxon>Flavobacteriia</taxon>
        <taxon>Flavobacteriales</taxon>
        <taxon>Flavobacteriaceae</taxon>
        <taxon>Flagellimonas</taxon>
    </lineage>
</organism>
<comment type="caution">
    <text evidence="8">The sequence shown here is derived from an EMBL/GenBank/DDBJ whole genome shotgun (WGS) entry which is preliminary data.</text>
</comment>
<dbReference type="InterPro" id="IPR012944">
    <property type="entry name" value="SusD_RagB_dom"/>
</dbReference>
<dbReference type="Proteomes" id="UP000664044">
    <property type="component" value="Unassembled WGS sequence"/>
</dbReference>
<evidence type="ECO:0000259" key="7">
    <source>
        <dbReference type="Pfam" id="PF14322"/>
    </source>
</evidence>
<name>A0ABS3G2C5_9FLAO</name>
<dbReference type="Gene3D" id="1.25.40.390">
    <property type="match status" value="1"/>
</dbReference>
<evidence type="ECO:0000313" key="8">
    <source>
        <dbReference type="EMBL" id="MBO0353535.1"/>
    </source>
</evidence>
<dbReference type="InterPro" id="IPR011990">
    <property type="entry name" value="TPR-like_helical_dom_sf"/>
</dbReference>
<keyword evidence="9" id="KW-1185">Reference proteome</keyword>
<comment type="subcellular location">
    <subcellularLocation>
        <location evidence="1">Cell outer membrane</location>
    </subcellularLocation>
</comment>
<dbReference type="EMBL" id="JAFLNL010000003">
    <property type="protein sequence ID" value="MBO0353535.1"/>
    <property type="molecule type" value="Genomic_DNA"/>
</dbReference>